<keyword evidence="6 12" id="KW-1133">Transmembrane helix</keyword>
<evidence type="ECO:0000256" key="3">
    <source>
        <dbReference type="ARBA" id="ARBA00009295"/>
    </source>
</evidence>
<evidence type="ECO:0000256" key="1">
    <source>
        <dbReference type="ARBA" id="ARBA00004141"/>
    </source>
</evidence>
<dbReference type="GO" id="GO:0016717">
    <property type="term" value="F:oxidoreductase activity, acting on paired donors, with oxidation of a pair of donors resulting in the reduction of molecular oxygen to two molecules of water"/>
    <property type="evidence" value="ECO:0007669"/>
    <property type="project" value="InterPro"/>
</dbReference>
<sequence>MNQTTSTTDKKKAQLSEIEKMRRGGFWLRKWRLEDVVTLCWISGLHVLAAFAPFVFDWGALMVTIGLGLATGIGMTLGYHRLLTHRSFKISKELEYVFAYCGVLAGQKDPISWVSTHKSHHRYSDTDRDPHSPAEGFWFSHLGWFCYKDYIIAKCGEYSNVPELKAQWFYMFLHDTYFWHPATLGVLLYLYGGFSYLTWGLGIRAVIVCHITFIVRSVGHIWGERSWNTPDTSTNNWCSGILALGDGWHNNHHAFPNSARHGLKWWELDLTWEFIKFLELVGLITDVKVPTEAEKRRMRSLGSIQPTK</sequence>
<evidence type="ECO:0000256" key="6">
    <source>
        <dbReference type="ARBA" id="ARBA00022989"/>
    </source>
</evidence>
<keyword evidence="11" id="KW-0275">Fatty acid biosynthesis</keyword>
<name>A0AAP0DHR0_9ASTR</name>
<proteinExistence type="inferred from homology"/>
<keyword evidence="7 11" id="KW-0560">Oxidoreductase</keyword>
<feature type="domain" description="Fatty acid desaturase" evidence="13">
    <location>
        <begin position="62"/>
        <end position="273"/>
    </location>
</feature>
<evidence type="ECO:0000256" key="10">
    <source>
        <dbReference type="ARBA" id="ARBA00023136"/>
    </source>
</evidence>
<feature type="transmembrane region" description="Helical" evidence="12">
    <location>
        <begin position="168"/>
        <end position="190"/>
    </location>
</feature>
<comment type="similarity">
    <text evidence="3 11">Belongs to the fatty acid desaturase type 1 family.</text>
</comment>
<keyword evidence="11" id="KW-0444">Lipid biosynthesis</keyword>
<comment type="pathway">
    <text evidence="2">Lipid metabolism.</text>
</comment>
<dbReference type="PANTHER" id="PTHR11351">
    <property type="entry name" value="ACYL-COA DESATURASE"/>
    <property type="match status" value="1"/>
</dbReference>
<dbReference type="Pfam" id="PF00487">
    <property type="entry name" value="FA_desaturase"/>
    <property type="match status" value="1"/>
</dbReference>
<evidence type="ECO:0000313" key="15">
    <source>
        <dbReference type="Proteomes" id="UP001408789"/>
    </source>
</evidence>
<evidence type="ECO:0000256" key="7">
    <source>
        <dbReference type="ARBA" id="ARBA00023002"/>
    </source>
</evidence>
<dbReference type="AlphaFoldDB" id="A0AAP0DHR0"/>
<evidence type="ECO:0000313" key="14">
    <source>
        <dbReference type="EMBL" id="KAK9072872.1"/>
    </source>
</evidence>
<feature type="transmembrane region" description="Helical" evidence="12">
    <location>
        <begin position="31"/>
        <end position="52"/>
    </location>
</feature>
<reference evidence="14 15" key="1">
    <citation type="submission" date="2024-04" db="EMBL/GenBank/DDBJ databases">
        <title>The reference genome of an endangered Asteraceae, Deinandra increscens subsp. villosa, native to the Central Coast of California.</title>
        <authorList>
            <person name="Guilliams M."/>
            <person name="Hasenstab-Lehman K."/>
            <person name="Meyer R."/>
            <person name="Mcevoy S."/>
        </authorList>
    </citation>
    <scope>NUCLEOTIDE SEQUENCE [LARGE SCALE GENOMIC DNA]</scope>
    <source>
        <tissue evidence="14">Leaf</tissue>
    </source>
</reference>
<dbReference type="PANTHER" id="PTHR11351:SF75">
    <property type="entry name" value="ACYL-COA DESATURASE"/>
    <property type="match status" value="1"/>
</dbReference>
<dbReference type="InterPro" id="IPR015876">
    <property type="entry name" value="Acyl-CoA_DS"/>
</dbReference>
<dbReference type="PRINTS" id="PR00075">
    <property type="entry name" value="FACDDSATRASE"/>
</dbReference>
<evidence type="ECO:0000256" key="8">
    <source>
        <dbReference type="ARBA" id="ARBA00023004"/>
    </source>
</evidence>
<dbReference type="Proteomes" id="UP001408789">
    <property type="component" value="Unassembled WGS sequence"/>
</dbReference>
<evidence type="ECO:0000256" key="2">
    <source>
        <dbReference type="ARBA" id="ARBA00005189"/>
    </source>
</evidence>
<comment type="subcellular location">
    <subcellularLocation>
        <location evidence="1">Membrane</location>
        <topology evidence="1">Multi-pass membrane protein</topology>
    </subcellularLocation>
</comment>
<accession>A0AAP0DHR0</accession>
<dbReference type="InterPro" id="IPR005804">
    <property type="entry name" value="FA_desaturase_dom"/>
</dbReference>
<comment type="domain">
    <text evidence="11">The histidine box domains are involved in binding the catalytic metal ions.</text>
</comment>
<protein>
    <recommendedName>
        <fullName evidence="13">Fatty acid desaturase domain-containing protein</fullName>
    </recommendedName>
</protein>
<dbReference type="GO" id="GO:0005789">
    <property type="term" value="C:endoplasmic reticulum membrane"/>
    <property type="evidence" value="ECO:0007669"/>
    <property type="project" value="TreeGrafter"/>
</dbReference>
<comment type="cofactor">
    <cofactor evidence="11">
        <name>Fe(2+)</name>
        <dbReference type="ChEBI" id="CHEBI:29033"/>
    </cofactor>
</comment>
<keyword evidence="5" id="KW-0276">Fatty acid metabolism</keyword>
<keyword evidence="15" id="KW-1185">Reference proteome</keyword>
<organism evidence="14 15">
    <name type="scientific">Deinandra increscens subsp. villosa</name>
    <dbReference type="NCBI Taxonomy" id="3103831"/>
    <lineage>
        <taxon>Eukaryota</taxon>
        <taxon>Viridiplantae</taxon>
        <taxon>Streptophyta</taxon>
        <taxon>Embryophyta</taxon>
        <taxon>Tracheophyta</taxon>
        <taxon>Spermatophyta</taxon>
        <taxon>Magnoliopsida</taxon>
        <taxon>eudicotyledons</taxon>
        <taxon>Gunneridae</taxon>
        <taxon>Pentapetalae</taxon>
        <taxon>asterids</taxon>
        <taxon>campanulids</taxon>
        <taxon>Asterales</taxon>
        <taxon>Asteraceae</taxon>
        <taxon>Asteroideae</taxon>
        <taxon>Heliantheae alliance</taxon>
        <taxon>Madieae</taxon>
        <taxon>Madiinae</taxon>
        <taxon>Deinandra</taxon>
    </lineage>
</organism>
<evidence type="ECO:0000256" key="5">
    <source>
        <dbReference type="ARBA" id="ARBA00022832"/>
    </source>
</evidence>
<gene>
    <name evidence="14" type="ORF">SSX86_009307</name>
</gene>
<keyword evidence="4 11" id="KW-0812">Transmembrane</keyword>
<keyword evidence="8" id="KW-0408">Iron</keyword>
<feature type="transmembrane region" description="Helical" evidence="12">
    <location>
        <begin position="58"/>
        <end position="79"/>
    </location>
</feature>
<evidence type="ECO:0000256" key="12">
    <source>
        <dbReference type="SAM" id="Phobius"/>
    </source>
</evidence>
<comment type="caution">
    <text evidence="14">The sequence shown here is derived from an EMBL/GenBank/DDBJ whole genome shotgun (WGS) entry which is preliminary data.</text>
</comment>
<dbReference type="CDD" id="cd03505">
    <property type="entry name" value="Delta9-FADS-like"/>
    <property type="match status" value="1"/>
</dbReference>
<dbReference type="EMBL" id="JBCNJP010000010">
    <property type="protein sequence ID" value="KAK9072872.1"/>
    <property type="molecule type" value="Genomic_DNA"/>
</dbReference>
<keyword evidence="9" id="KW-0443">Lipid metabolism</keyword>
<evidence type="ECO:0000256" key="9">
    <source>
        <dbReference type="ARBA" id="ARBA00023098"/>
    </source>
</evidence>
<dbReference type="GO" id="GO:0042761">
    <property type="term" value="P:very long-chain fatty acid biosynthetic process"/>
    <property type="evidence" value="ECO:0007669"/>
    <property type="project" value="TreeGrafter"/>
</dbReference>
<evidence type="ECO:0000259" key="13">
    <source>
        <dbReference type="Pfam" id="PF00487"/>
    </source>
</evidence>
<keyword evidence="10 12" id="KW-0472">Membrane</keyword>
<evidence type="ECO:0000256" key="4">
    <source>
        <dbReference type="ARBA" id="ARBA00022692"/>
    </source>
</evidence>
<evidence type="ECO:0000256" key="11">
    <source>
        <dbReference type="RuleBase" id="RU000581"/>
    </source>
</evidence>